<dbReference type="AlphaFoldDB" id="A0A1C0ZWY1"/>
<accession>A0A1C0ZWY1</accession>
<dbReference type="GO" id="GO:0004803">
    <property type="term" value="F:transposase activity"/>
    <property type="evidence" value="ECO:0007669"/>
    <property type="project" value="InterPro"/>
</dbReference>
<feature type="domain" description="Transposase IS4-like" evidence="1">
    <location>
        <begin position="15"/>
        <end position="80"/>
    </location>
</feature>
<name>A0A1C0ZWY1_9BACL</name>
<dbReference type="EMBL" id="LYPC01000027">
    <property type="protein sequence ID" value="OCT12600.1"/>
    <property type="molecule type" value="Genomic_DNA"/>
</dbReference>
<gene>
    <name evidence="2" type="ORF">A8709_32830</name>
</gene>
<dbReference type="InterPro" id="IPR002559">
    <property type="entry name" value="Transposase_11"/>
</dbReference>
<dbReference type="GO" id="GO:0006313">
    <property type="term" value="P:DNA transposition"/>
    <property type="evidence" value="ECO:0007669"/>
    <property type="project" value="InterPro"/>
</dbReference>
<evidence type="ECO:0000313" key="3">
    <source>
        <dbReference type="Proteomes" id="UP000093309"/>
    </source>
</evidence>
<dbReference type="Pfam" id="PF01609">
    <property type="entry name" value="DDE_Tnp_1"/>
    <property type="match status" value="1"/>
</dbReference>
<sequence length="145" mass="16834">MFIVSIFMNFAIPLLKLLTEFHPYFKVDYVLADAGYDLAPIYQQAQALGASALIDYNKRNEQPLEGKDKYFRPTCKEGKSYRYDSFDPKYETLKYTSPKVCGSCPFNDGECQKVQYYPPSRKTSKRRLSVILFSLYSMQIKSRPC</sequence>
<comment type="caution">
    <text evidence="2">The sequence shown here is derived from an EMBL/GenBank/DDBJ whole genome shotgun (WGS) entry which is preliminary data.</text>
</comment>
<reference evidence="3" key="1">
    <citation type="submission" date="2016-05" db="EMBL/GenBank/DDBJ databases">
        <title>Paenibacillus oryzae. sp. nov., isolated from the rice root.</title>
        <authorList>
            <person name="Zhang J."/>
            <person name="Zhang X."/>
        </authorList>
    </citation>
    <scope>NUCLEOTIDE SEQUENCE [LARGE SCALE GENOMIC DNA]</scope>
    <source>
        <strain evidence="3">KCTC13222</strain>
    </source>
</reference>
<protein>
    <recommendedName>
        <fullName evidence="1">Transposase IS4-like domain-containing protein</fullName>
    </recommendedName>
</protein>
<dbReference type="GO" id="GO:0003677">
    <property type="term" value="F:DNA binding"/>
    <property type="evidence" value="ECO:0007669"/>
    <property type="project" value="InterPro"/>
</dbReference>
<dbReference type="Proteomes" id="UP000093309">
    <property type="component" value="Unassembled WGS sequence"/>
</dbReference>
<evidence type="ECO:0000259" key="1">
    <source>
        <dbReference type="Pfam" id="PF01609"/>
    </source>
</evidence>
<keyword evidence="3" id="KW-1185">Reference proteome</keyword>
<organism evidence="2 3">
    <name type="scientific">Paenibacillus pectinilyticus</name>
    <dbReference type="NCBI Taxonomy" id="512399"/>
    <lineage>
        <taxon>Bacteria</taxon>
        <taxon>Bacillati</taxon>
        <taxon>Bacillota</taxon>
        <taxon>Bacilli</taxon>
        <taxon>Bacillales</taxon>
        <taxon>Paenibacillaceae</taxon>
        <taxon>Paenibacillus</taxon>
    </lineage>
</organism>
<proteinExistence type="predicted"/>
<evidence type="ECO:0000313" key="2">
    <source>
        <dbReference type="EMBL" id="OCT12600.1"/>
    </source>
</evidence>